<keyword evidence="3" id="KW-1185">Reference proteome</keyword>
<reference evidence="2" key="2">
    <citation type="journal article" date="2023" name="Commun. Biol.">
        <title>Intrasexual cuticular hydrocarbon dimorphism in a wasp sheds light on hydrocarbon biosynthesis genes in Hymenoptera.</title>
        <authorList>
            <person name="Moris V.C."/>
            <person name="Podsiadlowski L."/>
            <person name="Martin S."/>
            <person name="Oeyen J.P."/>
            <person name="Donath A."/>
            <person name="Petersen M."/>
            <person name="Wilbrandt J."/>
            <person name="Misof B."/>
            <person name="Liedtke D."/>
            <person name="Thamm M."/>
            <person name="Scheiner R."/>
            <person name="Schmitt T."/>
            <person name="Niehuis O."/>
        </authorList>
    </citation>
    <scope>NUCLEOTIDE SEQUENCE</scope>
    <source>
        <strain evidence="2">GBR_01_08_01A</strain>
    </source>
</reference>
<feature type="transmembrane region" description="Helical" evidence="1">
    <location>
        <begin position="12"/>
        <end position="34"/>
    </location>
</feature>
<dbReference type="AlphaFoldDB" id="A0AAD9RED6"/>
<keyword evidence="1" id="KW-0812">Transmembrane</keyword>
<evidence type="ECO:0000256" key="1">
    <source>
        <dbReference type="SAM" id="Phobius"/>
    </source>
</evidence>
<reference evidence="2" key="1">
    <citation type="submission" date="2021-08" db="EMBL/GenBank/DDBJ databases">
        <authorList>
            <person name="Misof B."/>
            <person name="Oliver O."/>
            <person name="Podsiadlowski L."/>
            <person name="Donath A."/>
            <person name="Peters R."/>
            <person name="Mayer C."/>
            <person name="Rust J."/>
            <person name="Gunkel S."/>
            <person name="Lesny P."/>
            <person name="Martin S."/>
            <person name="Oeyen J.P."/>
            <person name="Petersen M."/>
            <person name="Panagiotis P."/>
            <person name="Wilbrandt J."/>
            <person name="Tanja T."/>
        </authorList>
    </citation>
    <scope>NUCLEOTIDE SEQUENCE</scope>
    <source>
        <strain evidence="2">GBR_01_08_01A</strain>
        <tissue evidence="2">Thorax + abdomen</tissue>
    </source>
</reference>
<evidence type="ECO:0000313" key="2">
    <source>
        <dbReference type="EMBL" id="KAK2577915.1"/>
    </source>
</evidence>
<gene>
    <name evidence="2" type="ORF">KPH14_011860</name>
</gene>
<evidence type="ECO:0000313" key="3">
    <source>
        <dbReference type="Proteomes" id="UP001258017"/>
    </source>
</evidence>
<organism evidence="2 3">
    <name type="scientific">Odynerus spinipes</name>
    <dbReference type="NCBI Taxonomy" id="1348599"/>
    <lineage>
        <taxon>Eukaryota</taxon>
        <taxon>Metazoa</taxon>
        <taxon>Ecdysozoa</taxon>
        <taxon>Arthropoda</taxon>
        <taxon>Hexapoda</taxon>
        <taxon>Insecta</taxon>
        <taxon>Pterygota</taxon>
        <taxon>Neoptera</taxon>
        <taxon>Endopterygota</taxon>
        <taxon>Hymenoptera</taxon>
        <taxon>Apocrita</taxon>
        <taxon>Aculeata</taxon>
        <taxon>Vespoidea</taxon>
        <taxon>Vespidae</taxon>
        <taxon>Eumeninae</taxon>
        <taxon>Odynerus</taxon>
    </lineage>
</organism>
<sequence>MILGGCSAPDLPYAASFFSCPSLLTGSAMTLVCAMDGIRGGMVQQDACPWTIFRFLFLFIAGIRFLGICVFLLTLLVDVCDAKPVVVFSTPVDTYGRGSTSLSFCVGNS</sequence>
<comment type="caution">
    <text evidence="2">The sequence shown here is derived from an EMBL/GenBank/DDBJ whole genome shotgun (WGS) entry which is preliminary data.</text>
</comment>
<dbReference type="Proteomes" id="UP001258017">
    <property type="component" value="Unassembled WGS sequence"/>
</dbReference>
<name>A0AAD9RED6_9HYME</name>
<dbReference type="EMBL" id="JAIFRP010000831">
    <property type="protein sequence ID" value="KAK2577915.1"/>
    <property type="molecule type" value="Genomic_DNA"/>
</dbReference>
<keyword evidence="1" id="KW-1133">Transmembrane helix</keyword>
<accession>A0AAD9RED6</accession>
<feature type="transmembrane region" description="Helical" evidence="1">
    <location>
        <begin position="55"/>
        <end position="77"/>
    </location>
</feature>
<protein>
    <submittedName>
        <fullName evidence="2">Uncharacterized protein</fullName>
    </submittedName>
</protein>
<proteinExistence type="predicted"/>
<keyword evidence="1" id="KW-0472">Membrane</keyword>